<dbReference type="InterPro" id="IPR002797">
    <property type="entry name" value="Polysacc_synth"/>
</dbReference>
<dbReference type="Proteomes" id="UP000028542">
    <property type="component" value="Unassembled WGS sequence"/>
</dbReference>
<keyword evidence="10" id="KW-1185">Reference proteome</keyword>
<feature type="transmembrane region" description="Helical" evidence="8">
    <location>
        <begin position="448"/>
        <end position="469"/>
    </location>
</feature>
<organism evidence="9 10">
    <name type="scientific">Clostridium sulfidigenes</name>
    <dbReference type="NCBI Taxonomy" id="318464"/>
    <lineage>
        <taxon>Bacteria</taxon>
        <taxon>Bacillati</taxon>
        <taxon>Bacillota</taxon>
        <taxon>Clostridia</taxon>
        <taxon>Eubacteriales</taxon>
        <taxon>Clostridiaceae</taxon>
        <taxon>Clostridium</taxon>
    </lineage>
</organism>
<feature type="transmembrane region" description="Helical" evidence="8">
    <location>
        <begin position="188"/>
        <end position="206"/>
    </location>
</feature>
<evidence type="ECO:0000256" key="6">
    <source>
        <dbReference type="ARBA" id="ARBA00023136"/>
    </source>
</evidence>
<dbReference type="PANTHER" id="PTHR43298">
    <property type="entry name" value="MULTIDRUG RESISTANCE PROTEIN NORM-RELATED"/>
    <property type="match status" value="1"/>
</dbReference>
<feature type="transmembrane region" description="Helical" evidence="8">
    <location>
        <begin position="280"/>
        <end position="301"/>
    </location>
</feature>
<evidence type="ECO:0000256" key="7">
    <source>
        <dbReference type="ARBA" id="ARBA00031636"/>
    </source>
</evidence>
<dbReference type="PIRSF" id="PIRSF038958">
    <property type="entry name" value="PG_synth_SpoVB"/>
    <property type="match status" value="1"/>
</dbReference>
<dbReference type="AlphaFoldDB" id="A0A084JE05"/>
<gene>
    <name evidence="9" type="ORF">IO99_06255</name>
</gene>
<comment type="caution">
    <text evidence="9">The sequence shown here is derived from an EMBL/GenBank/DDBJ whole genome shotgun (WGS) entry which is preliminary data.</text>
</comment>
<evidence type="ECO:0000313" key="9">
    <source>
        <dbReference type="EMBL" id="KEZ87189.1"/>
    </source>
</evidence>
<dbReference type="GO" id="GO:0005886">
    <property type="term" value="C:plasma membrane"/>
    <property type="evidence" value="ECO:0007669"/>
    <property type="project" value="TreeGrafter"/>
</dbReference>
<evidence type="ECO:0000256" key="3">
    <source>
        <dbReference type="ARBA" id="ARBA00022448"/>
    </source>
</evidence>
<comment type="subcellular location">
    <subcellularLocation>
        <location evidence="1">Membrane</location>
        <topology evidence="1">Multi-pass membrane protein</topology>
    </subcellularLocation>
</comment>
<keyword evidence="5 8" id="KW-1133">Transmembrane helix</keyword>
<feature type="transmembrane region" description="Helical" evidence="8">
    <location>
        <begin position="43"/>
        <end position="66"/>
    </location>
</feature>
<feature type="transmembrane region" description="Helical" evidence="8">
    <location>
        <begin position="12"/>
        <end position="31"/>
    </location>
</feature>
<comment type="similarity">
    <text evidence="2">Belongs to the multi antimicrobial extrusion (MATE) (TC 2.A.66.1) family.</text>
</comment>
<protein>
    <recommendedName>
        <fullName evidence="7">Multidrug-efflux transporter</fullName>
    </recommendedName>
</protein>
<keyword evidence="3" id="KW-0813">Transport</keyword>
<dbReference type="STRING" id="318464.IO99_06255"/>
<dbReference type="Pfam" id="PF01943">
    <property type="entry name" value="Polysacc_synt"/>
    <property type="match status" value="1"/>
</dbReference>
<evidence type="ECO:0000256" key="1">
    <source>
        <dbReference type="ARBA" id="ARBA00004141"/>
    </source>
</evidence>
<reference evidence="9 10" key="1">
    <citation type="submission" date="2014-07" db="EMBL/GenBank/DDBJ databases">
        <title>Draft genome of Clostridium sulfidigenes 113A isolated from sediments associated with methane hydrate from Krishna Godavari basin.</title>
        <authorList>
            <person name="Honkalas V.S."/>
            <person name="Dabir A.P."/>
            <person name="Arora P."/>
            <person name="Dhakephalkar P.K."/>
        </authorList>
    </citation>
    <scope>NUCLEOTIDE SEQUENCE [LARGE SCALE GENOMIC DNA]</scope>
    <source>
        <strain evidence="9 10">113A</strain>
    </source>
</reference>
<evidence type="ECO:0000256" key="2">
    <source>
        <dbReference type="ARBA" id="ARBA00010199"/>
    </source>
</evidence>
<accession>A0A084JE05</accession>
<proteinExistence type="inferred from homology"/>
<feature type="transmembrane region" description="Helical" evidence="8">
    <location>
        <begin position="414"/>
        <end position="436"/>
    </location>
</feature>
<dbReference type="EMBL" id="JPMD01000014">
    <property type="protein sequence ID" value="KEZ87189.1"/>
    <property type="molecule type" value="Genomic_DNA"/>
</dbReference>
<dbReference type="InterPro" id="IPR050222">
    <property type="entry name" value="MATE_MdtK"/>
</dbReference>
<dbReference type="PANTHER" id="PTHR43298:SF2">
    <property type="entry name" value="FMN_FAD EXPORTER YEEO-RELATED"/>
    <property type="match status" value="1"/>
</dbReference>
<feature type="transmembrane region" description="Helical" evidence="8">
    <location>
        <begin position="356"/>
        <end position="374"/>
    </location>
</feature>
<feature type="transmembrane region" description="Helical" evidence="8">
    <location>
        <begin position="475"/>
        <end position="496"/>
    </location>
</feature>
<evidence type="ECO:0000256" key="5">
    <source>
        <dbReference type="ARBA" id="ARBA00022989"/>
    </source>
</evidence>
<dbReference type="InterPro" id="IPR014249">
    <property type="entry name" value="Spore_V_B"/>
</dbReference>
<dbReference type="NCBIfam" id="TIGR02900">
    <property type="entry name" value="spore_V_B"/>
    <property type="match status" value="1"/>
</dbReference>
<feature type="transmembrane region" description="Helical" evidence="8">
    <location>
        <begin position="227"/>
        <end position="248"/>
    </location>
</feature>
<feature type="transmembrane region" description="Helical" evidence="8">
    <location>
        <begin position="386"/>
        <end position="408"/>
    </location>
</feature>
<evidence type="ECO:0000256" key="4">
    <source>
        <dbReference type="ARBA" id="ARBA00022692"/>
    </source>
</evidence>
<dbReference type="InterPro" id="IPR024923">
    <property type="entry name" value="PG_synth_SpoVB"/>
</dbReference>
<keyword evidence="4 8" id="KW-0812">Transmembrane</keyword>
<keyword evidence="6 8" id="KW-0472">Membrane</keyword>
<feature type="transmembrane region" description="Helical" evidence="8">
    <location>
        <begin position="121"/>
        <end position="146"/>
    </location>
</feature>
<feature type="transmembrane region" description="Helical" evidence="8">
    <location>
        <begin position="322"/>
        <end position="344"/>
    </location>
</feature>
<dbReference type="RefSeq" id="WP_035131380.1">
    <property type="nucleotide sequence ID" value="NZ_JPMD01000014.1"/>
</dbReference>
<feature type="transmembrane region" description="Helical" evidence="8">
    <location>
        <begin position="87"/>
        <end position="115"/>
    </location>
</feature>
<evidence type="ECO:0000256" key="8">
    <source>
        <dbReference type="SAM" id="Phobius"/>
    </source>
</evidence>
<name>A0A084JE05_9CLOT</name>
<dbReference type="eggNOG" id="COG2244">
    <property type="taxonomic scope" value="Bacteria"/>
</dbReference>
<evidence type="ECO:0000313" key="10">
    <source>
        <dbReference type="Proteomes" id="UP000028542"/>
    </source>
</evidence>
<sequence length="500" mass="55381">MSKDTFYRDTFVLTLSNLAMGVLRFMFSIILSRQLGPEGVGLYGLIMPIYDLFCCLVCGGIIAAISRETSAYLGTSRFEDLHKTVNASLVFIVLWSIFIAGIMFILSPIICNYIIKDPRAIRSLWIASPAIVFIAISCVYKGYFYGVSQVITPSVIDILEKAVRMVILVGVIYYLSLKTIENTVAATYLSFTIGEIISFVFLYIFYKRSIKKIPYTNSVRTDNSFQLLFNILIIAVPLAINGFLTTALQSVSTLLVPIRLVAAGFDHIGALEIIGKFNGMALAIVYFPLVIVVSLSTVIIPDISKKISQKDFSNINSRVNEVIKICFMLGVSTVIICYVCPNLLGEVFFDRSDLGSFIKIASLAAPFMYCHYCTYSILNGIGKQKVILLSSIATALIELVLIFILIGIPSINIYGYGISLIVTSIIGLLINLYYIGQVIELSFPIWEILILVLLTVLVYLVTTIISSIIPNTFIIPKIITIIVVAFSLFFVSSFLIRKSS</sequence>